<dbReference type="RefSeq" id="XP_007320891.1">
    <property type="nucleotide sequence ID" value="XM_007320829.1"/>
</dbReference>
<name>F8P2G8_SERL9</name>
<organism evidence="2">
    <name type="scientific">Serpula lacrymans var. lacrymans (strain S7.9)</name>
    <name type="common">Dry rot fungus</name>
    <dbReference type="NCBI Taxonomy" id="578457"/>
    <lineage>
        <taxon>Eukaryota</taxon>
        <taxon>Fungi</taxon>
        <taxon>Dikarya</taxon>
        <taxon>Basidiomycota</taxon>
        <taxon>Agaricomycotina</taxon>
        <taxon>Agaricomycetes</taxon>
        <taxon>Agaricomycetidae</taxon>
        <taxon>Boletales</taxon>
        <taxon>Coniophorineae</taxon>
        <taxon>Serpulaceae</taxon>
        <taxon>Serpula</taxon>
    </lineage>
</organism>
<gene>
    <name evidence="1" type="ORF">SERLADRAFT_473079</name>
</gene>
<evidence type="ECO:0000313" key="1">
    <source>
        <dbReference type="EMBL" id="EGO22353.1"/>
    </source>
</evidence>
<dbReference type="KEGG" id="sla:SERLADRAFT_473079"/>
<dbReference type="EMBL" id="GL945437">
    <property type="protein sequence ID" value="EGO22353.1"/>
    <property type="molecule type" value="Genomic_DNA"/>
</dbReference>
<sequence>MSLDSVGRFRAENIRGFIELVPSRPTVSINPWRNARNTSDVSSGFCDWLCQVHGRKGYTTQYRSMVFEWAGLPGDSFEARTRLLCNFLDDFSMYRIRSYR</sequence>
<reference evidence="2" key="1">
    <citation type="journal article" date="2011" name="Science">
        <title>The plant cell wall-decomposing machinery underlies the functional diversity of forest fungi.</title>
        <authorList>
            <person name="Eastwood D.C."/>
            <person name="Floudas D."/>
            <person name="Binder M."/>
            <person name="Majcherczyk A."/>
            <person name="Schneider P."/>
            <person name="Aerts A."/>
            <person name="Asiegbu F.O."/>
            <person name="Baker S.E."/>
            <person name="Barry K."/>
            <person name="Bendiksby M."/>
            <person name="Blumentritt M."/>
            <person name="Coutinho P.M."/>
            <person name="Cullen D."/>
            <person name="de Vries R.P."/>
            <person name="Gathman A."/>
            <person name="Goodell B."/>
            <person name="Henrissat B."/>
            <person name="Ihrmark K."/>
            <person name="Kauserud H."/>
            <person name="Kohler A."/>
            <person name="LaButti K."/>
            <person name="Lapidus A."/>
            <person name="Lavin J.L."/>
            <person name="Lee Y.-H."/>
            <person name="Lindquist E."/>
            <person name="Lilly W."/>
            <person name="Lucas S."/>
            <person name="Morin E."/>
            <person name="Murat C."/>
            <person name="Oguiza J.A."/>
            <person name="Park J."/>
            <person name="Pisabarro A.G."/>
            <person name="Riley R."/>
            <person name="Rosling A."/>
            <person name="Salamov A."/>
            <person name="Schmidt O."/>
            <person name="Schmutz J."/>
            <person name="Skrede I."/>
            <person name="Stenlid J."/>
            <person name="Wiebenga A."/>
            <person name="Xie X."/>
            <person name="Kuees U."/>
            <person name="Hibbett D.S."/>
            <person name="Hoffmeister D."/>
            <person name="Hoegberg N."/>
            <person name="Martin F."/>
            <person name="Grigoriev I.V."/>
            <person name="Watkinson S.C."/>
        </authorList>
    </citation>
    <scope>NUCLEOTIDE SEQUENCE [LARGE SCALE GENOMIC DNA]</scope>
    <source>
        <strain evidence="2">S7.9</strain>
    </source>
</reference>
<accession>F8P2G8</accession>
<dbReference type="AlphaFoldDB" id="F8P2G8"/>
<dbReference type="Proteomes" id="UP000008064">
    <property type="component" value="Unassembled WGS sequence"/>
</dbReference>
<proteinExistence type="predicted"/>
<dbReference type="HOGENOM" id="CLU_2307757_0_0_1"/>
<protein>
    <submittedName>
        <fullName evidence="1">Uncharacterized protein</fullName>
    </submittedName>
</protein>
<evidence type="ECO:0000313" key="2">
    <source>
        <dbReference type="Proteomes" id="UP000008064"/>
    </source>
</evidence>
<dbReference type="GeneID" id="18820239"/>